<evidence type="ECO:0000256" key="2">
    <source>
        <dbReference type="ARBA" id="ARBA00022679"/>
    </source>
</evidence>
<evidence type="ECO:0000313" key="8">
    <source>
        <dbReference type="EMBL" id="UYQ72329.1"/>
    </source>
</evidence>
<dbReference type="PANTHER" id="PTHR34388:SF1">
    <property type="entry name" value="DNA POLYMERASE III SUBUNIT DELTA"/>
    <property type="match status" value="1"/>
</dbReference>
<dbReference type="RefSeq" id="WP_264225963.1">
    <property type="nucleotide sequence ID" value="NZ_CP107716.1"/>
</dbReference>
<dbReference type="NCBIfam" id="TIGR01128">
    <property type="entry name" value="holA"/>
    <property type="match status" value="1"/>
</dbReference>
<dbReference type="EMBL" id="CP107716">
    <property type="protein sequence ID" value="UYQ72329.1"/>
    <property type="molecule type" value="Genomic_DNA"/>
</dbReference>
<dbReference type="GO" id="GO:0003887">
    <property type="term" value="F:DNA-directed DNA polymerase activity"/>
    <property type="evidence" value="ECO:0007669"/>
    <property type="project" value="UniProtKB-EC"/>
</dbReference>
<accession>A0ABY6IPJ8</accession>
<name>A0ABY6IPJ8_9HYPH</name>
<evidence type="ECO:0000256" key="5">
    <source>
        <dbReference type="ARBA" id="ARBA00022932"/>
    </source>
</evidence>
<dbReference type="PANTHER" id="PTHR34388">
    <property type="entry name" value="DNA POLYMERASE III SUBUNIT DELTA"/>
    <property type="match status" value="1"/>
</dbReference>
<evidence type="ECO:0000256" key="4">
    <source>
        <dbReference type="ARBA" id="ARBA00022705"/>
    </source>
</evidence>
<evidence type="ECO:0000256" key="6">
    <source>
        <dbReference type="ARBA" id="ARBA00034754"/>
    </source>
</evidence>
<dbReference type="SUPFAM" id="SSF52540">
    <property type="entry name" value="P-loop containing nucleoside triphosphate hydrolases"/>
    <property type="match status" value="1"/>
</dbReference>
<dbReference type="Gene3D" id="1.20.272.10">
    <property type="match status" value="1"/>
</dbReference>
<evidence type="ECO:0000256" key="3">
    <source>
        <dbReference type="ARBA" id="ARBA00022695"/>
    </source>
</evidence>
<dbReference type="InterPro" id="IPR005790">
    <property type="entry name" value="DNA_polIII_delta"/>
</dbReference>
<dbReference type="InterPro" id="IPR008921">
    <property type="entry name" value="DNA_pol3_clamp-load_cplx_C"/>
</dbReference>
<keyword evidence="4" id="KW-0235">DNA replication</keyword>
<dbReference type="EC" id="2.7.7.7" evidence="1"/>
<keyword evidence="9" id="KW-1185">Reference proteome</keyword>
<reference evidence="8" key="1">
    <citation type="submission" date="2022-10" db="EMBL/GenBank/DDBJ databases">
        <title>YIM 151497 complete genome.</title>
        <authorList>
            <person name="Chen X."/>
        </authorList>
    </citation>
    <scope>NUCLEOTIDE SEQUENCE</scope>
    <source>
        <strain evidence="8">YIM 151497</strain>
    </source>
</reference>
<sequence length="340" mass="36811">MTALKGRDIEKFLSRPDLTSGLVLVYGPDTGLVSENAARLVKQFAGDPPDPESLSQLHMSEIDADPQRLGILARSPSLFGGQTTIRIRAATNKLAPTLVELLDEGAQTVFIVEGADLKPTDALRKQAEARKDARALPCYADTGQTIDTLIRETFAQAEITLETDLVSMLRDMLGNDRQVTRSELQKLVLYAGEGGTLSREEVMKLCGDNAALAVDAVVDAVATGHARRFDEAMTRAASAGTDAQRLLIVAMQHFSRLRAMRAEIDTGASMDQIISRATPRIHFSRKSSFEQQLRLWNDDGLAAACNRLASAILESRKSGPLAPAIGRQALLAICMAAARR</sequence>
<organism evidence="8 9">
    <name type="scientific">Pelagibacterium flavum</name>
    <dbReference type="NCBI Taxonomy" id="2984530"/>
    <lineage>
        <taxon>Bacteria</taxon>
        <taxon>Pseudomonadati</taxon>
        <taxon>Pseudomonadota</taxon>
        <taxon>Alphaproteobacteria</taxon>
        <taxon>Hyphomicrobiales</taxon>
        <taxon>Devosiaceae</taxon>
        <taxon>Pelagibacterium</taxon>
    </lineage>
</organism>
<dbReference type="Proteomes" id="UP001163882">
    <property type="component" value="Chromosome"/>
</dbReference>
<protein>
    <recommendedName>
        <fullName evidence="1">DNA-directed DNA polymerase</fullName>
        <ecNumber evidence="1">2.7.7.7</ecNumber>
    </recommendedName>
</protein>
<dbReference type="Gene3D" id="3.40.50.300">
    <property type="entry name" value="P-loop containing nucleotide triphosphate hydrolases"/>
    <property type="match status" value="1"/>
</dbReference>
<proteinExistence type="inferred from homology"/>
<dbReference type="InterPro" id="IPR027417">
    <property type="entry name" value="P-loop_NTPase"/>
</dbReference>
<comment type="similarity">
    <text evidence="6">Belongs to the DNA polymerase HolA subunit family.</text>
</comment>
<evidence type="ECO:0000256" key="7">
    <source>
        <dbReference type="ARBA" id="ARBA00049244"/>
    </source>
</evidence>
<evidence type="ECO:0000256" key="1">
    <source>
        <dbReference type="ARBA" id="ARBA00012417"/>
    </source>
</evidence>
<gene>
    <name evidence="8" type="primary">holA</name>
    <name evidence="8" type="ORF">OF122_00625</name>
</gene>
<keyword evidence="2 8" id="KW-0808">Transferase</keyword>
<keyword evidence="5" id="KW-0239">DNA-directed DNA polymerase</keyword>
<evidence type="ECO:0000313" key="9">
    <source>
        <dbReference type="Proteomes" id="UP001163882"/>
    </source>
</evidence>
<keyword evidence="3 8" id="KW-0548">Nucleotidyltransferase</keyword>
<dbReference type="Gene3D" id="1.10.8.60">
    <property type="match status" value="1"/>
</dbReference>
<comment type="catalytic activity">
    <reaction evidence="7">
        <text>DNA(n) + a 2'-deoxyribonucleoside 5'-triphosphate = DNA(n+1) + diphosphate</text>
        <dbReference type="Rhea" id="RHEA:22508"/>
        <dbReference type="Rhea" id="RHEA-COMP:17339"/>
        <dbReference type="Rhea" id="RHEA-COMP:17340"/>
        <dbReference type="ChEBI" id="CHEBI:33019"/>
        <dbReference type="ChEBI" id="CHEBI:61560"/>
        <dbReference type="ChEBI" id="CHEBI:173112"/>
        <dbReference type="EC" id="2.7.7.7"/>
    </reaction>
</comment>
<dbReference type="SUPFAM" id="SSF48019">
    <property type="entry name" value="post-AAA+ oligomerization domain-like"/>
    <property type="match status" value="1"/>
</dbReference>